<keyword evidence="12" id="KW-0067">ATP-binding</keyword>
<dbReference type="GO" id="GO:0016303">
    <property type="term" value="F:1-phosphatidylinositol-3-kinase activity"/>
    <property type="evidence" value="ECO:0007669"/>
    <property type="project" value="UniProtKB-EC"/>
</dbReference>
<dbReference type="InterPro" id="IPR018936">
    <property type="entry name" value="PI3/4_kinase_CS"/>
</dbReference>
<dbReference type="PROSITE" id="PS50004">
    <property type="entry name" value="C2"/>
    <property type="match status" value="1"/>
</dbReference>
<dbReference type="InterPro" id="IPR029071">
    <property type="entry name" value="Ubiquitin-like_domsf"/>
</dbReference>
<dbReference type="InterPro" id="IPR001263">
    <property type="entry name" value="PI3K_accessory_dom"/>
</dbReference>
<keyword evidence="7" id="KW-1003">Cell membrane</keyword>
<comment type="catalytic activity">
    <reaction evidence="17">
        <text>a 1,2-diacyl-sn-glycero-3-phospho-(1D-myo-inositol 4-phosphate) + ATP = a 1,2-diacyl-sn-glycero-3-phospho-(1D-myo-inositol-3,4-bisphosphate) + ADP + H(+)</text>
        <dbReference type="Rhea" id="RHEA:18373"/>
        <dbReference type="ChEBI" id="CHEBI:15378"/>
        <dbReference type="ChEBI" id="CHEBI:30616"/>
        <dbReference type="ChEBI" id="CHEBI:57658"/>
        <dbReference type="ChEBI" id="CHEBI:58178"/>
        <dbReference type="ChEBI" id="CHEBI:456216"/>
        <dbReference type="EC" id="2.7.1.154"/>
    </reaction>
    <physiologicalReaction direction="left-to-right" evidence="17">
        <dbReference type="Rhea" id="RHEA:18374"/>
    </physiologicalReaction>
</comment>
<dbReference type="SUPFAM" id="SSF49562">
    <property type="entry name" value="C2 domain (Calcium/lipid-binding domain, CaLB)"/>
    <property type="match status" value="2"/>
</dbReference>
<comment type="catalytic activity">
    <reaction evidence="16">
        <text>a 1,2-diacyl-sn-glycero-3-phospho-(1D-myo-inositol) + ATP = a 1,2-diacyl-sn-glycero-3-phospho-(1D-myo-inositol-3-phosphate) + ADP + H(+)</text>
        <dbReference type="Rhea" id="RHEA:12709"/>
        <dbReference type="ChEBI" id="CHEBI:15378"/>
        <dbReference type="ChEBI" id="CHEBI:30616"/>
        <dbReference type="ChEBI" id="CHEBI:57880"/>
        <dbReference type="ChEBI" id="CHEBI:58088"/>
        <dbReference type="ChEBI" id="CHEBI:456216"/>
        <dbReference type="EC" id="2.7.1.137"/>
    </reaction>
    <physiologicalReaction direction="left-to-right" evidence="16">
        <dbReference type="Rhea" id="RHEA:12710"/>
    </physiologicalReaction>
</comment>
<evidence type="ECO:0000259" key="22">
    <source>
        <dbReference type="PROSITE" id="PS51545"/>
    </source>
</evidence>
<evidence type="ECO:0000256" key="11">
    <source>
        <dbReference type="ARBA" id="ARBA00022777"/>
    </source>
</evidence>
<dbReference type="Pfam" id="PF00613">
    <property type="entry name" value="PI3Ka"/>
    <property type="match status" value="1"/>
</dbReference>
<dbReference type="InterPro" id="IPR036940">
    <property type="entry name" value="PI3/4_kinase_cat_sf"/>
</dbReference>
<dbReference type="FunFam" id="3.30.1010.10:FF:000001">
    <property type="entry name" value="Phosphatidylinositol 4-phosphate 3-kinase C2 domain-containing subunit beta"/>
    <property type="match status" value="1"/>
</dbReference>
<dbReference type="InterPro" id="IPR036871">
    <property type="entry name" value="PX_dom_sf"/>
</dbReference>
<dbReference type="InterPro" id="IPR035892">
    <property type="entry name" value="C2_domain_sf"/>
</dbReference>
<dbReference type="InterPro" id="IPR042133">
    <property type="entry name" value="PX_PI3K_C2_alpha"/>
</dbReference>
<feature type="region of interest" description="Disordered" evidence="18">
    <location>
        <begin position="36"/>
        <end position="77"/>
    </location>
</feature>
<evidence type="ECO:0000256" key="7">
    <source>
        <dbReference type="ARBA" id="ARBA00022475"/>
    </source>
</evidence>
<dbReference type="SMART" id="SM00239">
    <property type="entry name" value="C2"/>
    <property type="match status" value="2"/>
</dbReference>
<dbReference type="PANTHER" id="PTHR10048:SF28">
    <property type="entry name" value="PHOSPHATIDYLINOSITOL 4-PHOSPHATE 3-KINASE C2 DOMAIN-CONTAINING SUBUNIT ALPHA"/>
    <property type="match status" value="1"/>
</dbReference>
<dbReference type="SMART" id="SM00146">
    <property type="entry name" value="PI3Kc"/>
    <property type="match status" value="1"/>
</dbReference>
<dbReference type="Gene3D" id="1.25.40.70">
    <property type="entry name" value="Phosphatidylinositol 3-kinase, accessory domain (PIK)"/>
    <property type="match status" value="1"/>
</dbReference>
<dbReference type="GO" id="GO:0005737">
    <property type="term" value="C:cytoplasm"/>
    <property type="evidence" value="ECO:0007669"/>
    <property type="project" value="UniProtKB-SubCell"/>
</dbReference>
<dbReference type="GO" id="GO:0016477">
    <property type="term" value="P:cell migration"/>
    <property type="evidence" value="ECO:0007669"/>
    <property type="project" value="TreeGrafter"/>
</dbReference>
<keyword evidence="15" id="KW-0539">Nucleus</keyword>
<dbReference type="FunFam" id="2.60.40.150:FF:000116">
    <property type="entry name" value="Phosphatidylinositol 4-phosphate 3-kinase C2 domain-containing subunit alpha"/>
    <property type="match status" value="1"/>
</dbReference>
<dbReference type="PANTHER" id="PTHR10048">
    <property type="entry name" value="PHOSPHATIDYLINOSITOL KINASE"/>
    <property type="match status" value="1"/>
</dbReference>
<evidence type="ECO:0000256" key="16">
    <source>
        <dbReference type="ARBA" id="ARBA00023985"/>
    </source>
</evidence>
<evidence type="ECO:0000256" key="14">
    <source>
        <dbReference type="ARBA" id="ARBA00023136"/>
    </source>
</evidence>
<feature type="domain" description="C2" evidence="19">
    <location>
        <begin position="1470"/>
        <end position="1589"/>
    </location>
</feature>
<evidence type="ECO:0000256" key="2">
    <source>
        <dbReference type="ARBA" id="ARBA00001946"/>
    </source>
</evidence>
<dbReference type="Pfam" id="PF00454">
    <property type="entry name" value="PI3_PI4_kinase"/>
    <property type="match status" value="1"/>
</dbReference>
<protein>
    <submittedName>
        <fullName evidence="25">Phosphatidylinositol-4-phosphate 3-kinase, catalytic subunit type 2 alpha</fullName>
    </submittedName>
</protein>
<dbReference type="GeneTree" id="ENSGT00940000157813"/>
<name>A0A3Q2GKF7_CYPVA</name>
<dbReference type="GO" id="GO:0005524">
    <property type="term" value="F:ATP binding"/>
    <property type="evidence" value="ECO:0007669"/>
    <property type="project" value="UniProtKB-KW"/>
</dbReference>
<dbReference type="InterPro" id="IPR000008">
    <property type="entry name" value="C2_dom"/>
</dbReference>
<reference evidence="25" key="1">
    <citation type="submission" date="2025-08" db="UniProtKB">
        <authorList>
            <consortium name="Ensembl"/>
        </authorList>
    </citation>
    <scope>IDENTIFICATION</scope>
</reference>
<dbReference type="PROSITE" id="PS50195">
    <property type="entry name" value="PX"/>
    <property type="match status" value="1"/>
</dbReference>
<dbReference type="SUPFAM" id="SSF64268">
    <property type="entry name" value="PX domain"/>
    <property type="match status" value="1"/>
</dbReference>
<evidence type="ECO:0000256" key="8">
    <source>
        <dbReference type="ARBA" id="ARBA00022490"/>
    </source>
</evidence>
<dbReference type="InterPro" id="IPR037705">
    <property type="entry name" value="PI3-kinase_C2-alpha_cat"/>
</dbReference>
<dbReference type="Gene3D" id="3.10.20.90">
    <property type="entry name" value="Phosphatidylinositol 3-kinase Catalytic Subunit, Chain A, domain 1"/>
    <property type="match status" value="1"/>
</dbReference>
<feature type="compositionally biased region" description="Polar residues" evidence="18">
    <location>
        <begin position="246"/>
        <end position="261"/>
    </location>
</feature>
<dbReference type="InterPro" id="IPR011009">
    <property type="entry name" value="Kinase-like_dom_sf"/>
</dbReference>
<dbReference type="Pfam" id="PF00787">
    <property type="entry name" value="PX"/>
    <property type="match status" value="1"/>
</dbReference>
<dbReference type="GO" id="GO:0048015">
    <property type="term" value="P:phosphatidylinositol-mediated signaling"/>
    <property type="evidence" value="ECO:0007669"/>
    <property type="project" value="TreeGrafter"/>
</dbReference>
<dbReference type="Pfam" id="PF00168">
    <property type="entry name" value="C2"/>
    <property type="match status" value="1"/>
</dbReference>
<evidence type="ECO:0000256" key="9">
    <source>
        <dbReference type="ARBA" id="ARBA00022679"/>
    </source>
</evidence>
<feature type="domain" description="C2 PI3K-type" evidence="24">
    <location>
        <begin position="643"/>
        <end position="808"/>
    </location>
</feature>
<feature type="domain" description="PIK helical" evidence="22">
    <location>
        <begin position="775"/>
        <end position="949"/>
    </location>
</feature>
<evidence type="ECO:0000256" key="1">
    <source>
        <dbReference type="ARBA" id="ARBA00001913"/>
    </source>
</evidence>
<dbReference type="Gene3D" id="2.60.40.150">
    <property type="entry name" value="C2 domain"/>
    <property type="match status" value="2"/>
</dbReference>
<dbReference type="SMART" id="SM00145">
    <property type="entry name" value="PI3Ka"/>
    <property type="match status" value="1"/>
</dbReference>
<dbReference type="Proteomes" id="UP000265020">
    <property type="component" value="Unassembled WGS sequence"/>
</dbReference>
<dbReference type="InterPro" id="IPR015433">
    <property type="entry name" value="PI3/4_kinase"/>
</dbReference>
<feature type="domain" description="PX" evidence="20">
    <location>
        <begin position="1334"/>
        <end position="1450"/>
    </location>
</feature>
<dbReference type="GO" id="GO:0005886">
    <property type="term" value="C:plasma membrane"/>
    <property type="evidence" value="ECO:0007669"/>
    <property type="project" value="UniProtKB-SubCell"/>
</dbReference>
<dbReference type="GO" id="GO:0005634">
    <property type="term" value="C:nucleus"/>
    <property type="evidence" value="ECO:0007669"/>
    <property type="project" value="UniProtKB-SubCell"/>
</dbReference>
<feature type="region of interest" description="Disordered" evidence="18">
    <location>
        <begin position="1451"/>
        <end position="1470"/>
    </location>
</feature>
<comment type="cofactor">
    <cofactor evidence="2">
        <name>Mg(2+)</name>
        <dbReference type="ChEBI" id="CHEBI:18420"/>
    </cofactor>
</comment>
<keyword evidence="9" id="KW-0808">Transferase</keyword>
<evidence type="ECO:0000256" key="5">
    <source>
        <dbReference type="ARBA" id="ARBA00004496"/>
    </source>
</evidence>
<dbReference type="SMART" id="SM00144">
    <property type="entry name" value="PI3K_rbd"/>
    <property type="match status" value="1"/>
</dbReference>
<evidence type="ECO:0000313" key="26">
    <source>
        <dbReference type="Proteomes" id="UP000265020"/>
    </source>
</evidence>
<evidence type="ECO:0000313" key="25">
    <source>
        <dbReference type="Ensembl" id="ENSCVAP00000028120.1"/>
    </source>
</evidence>
<dbReference type="SMART" id="SM00312">
    <property type="entry name" value="PX"/>
    <property type="match status" value="1"/>
</dbReference>
<dbReference type="PROSITE" id="PS00916">
    <property type="entry name" value="PI3_4_KINASE_2"/>
    <property type="match status" value="1"/>
</dbReference>
<dbReference type="GO" id="GO:0005942">
    <property type="term" value="C:phosphatidylinositol 3-kinase complex"/>
    <property type="evidence" value="ECO:0007669"/>
    <property type="project" value="TreeGrafter"/>
</dbReference>
<dbReference type="InterPro" id="IPR042236">
    <property type="entry name" value="PI3K_accessory_sf"/>
</dbReference>
<comment type="similarity">
    <text evidence="6">Belongs to the PI3/PI4-kinase family. Type III PI4K subfamily.</text>
</comment>
<dbReference type="GO" id="GO:0035091">
    <property type="term" value="F:phosphatidylinositol binding"/>
    <property type="evidence" value="ECO:0007669"/>
    <property type="project" value="InterPro"/>
</dbReference>
<keyword evidence="8" id="KW-0963">Cytoplasm</keyword>
<dbReference type="GO" id="GO:0043491">
    <property type="term" value="P:phosphatidylinositol 3-kinase/protein kinase B signal transduction"/>
    <property type="evidence" value="ECO:0007669"/>
    <property type="project" value="TreeGrafter"/>
</dbReference>
<dbReference type="InterPro" id="IPR016024">
    <property type="entry name" value="ARM-type_fold"/>
</dbReference>
<evidence type="ECO:0000259" key="23">
    <source>
        <dbReference type="PROSITE" id="PS51546"/>
    </source>
</evidence>
<dbReference type="SUPFAM" id="SSF48371">
    <property type="entry name" value="ARM repeat"/>
    <property type="match status" value="1"/>
</dbReference>
<dbReference type="InterPro" id="IPR001683">
    <property type="entry name" value="PX_dom"/>
</dbReference>
<reference evidence="25" key="2">
    <citation type="submission" date="2025-09" db="UniProtKB">
        <authorList>
            <consortium name="Ensembl"/>
        </authorList>
    </citation>
    <scope>IDENTIFICATION</scope>
</reference>
<evidence type="ECO:0000256" key="17">
    <source>
        <dbReference type="ARBA" id="ARBA00029297"/>
    </source>
</evidence>
<feature type="region of interest" description="Disordered" evidence="18">
    <location>
        <begin position="303"/>
        <end position="322"/>
    </location>
</feature>
<dbReference type="PROSITE" id="PS51546">
    <property type="entry name" value="PI3K_RBD"/>
    <property type="match status" value="1"/>
</dbReference>
<evidence type="ECO:0000256" key="18">
    <source>
        <dbReference type="SAM" id="MobiDB-lite"/>
    </source>
</evidence>
<dbReference type="Gene3D" id="1.10.1070.11">
    <property type="entry name" value="Phosphatidylinositol 3-/4-kinase, catalytic domain"/>
    <property type="match status" value="1"/>
</dbReference>
<evidence type="ECO:0000259" key="24">
    <source>
        <dbReference type="PROSITE" id="PS51547"/>
    </source>
</evidence>
<dbReference type="FunFam" id="3.30.1520.10:FF:000006">
    <property type="entry name" value="Phosphatidylinositol 4-phosphate 3-kinase C2 domain-containing subunit alpha"/>
    <property type="match status" value="1"/>
</dbReference>
<dbReference type="Gene3D" id="3.30.1010.10">
    <property type="entry name" value="Phosphatidylinositol 3-kinase Catalytic Subunit, Chain A, domain 4"/>
    <property type="match status" value="1"/>
</dbReference>
<feature type="compositionally biased region" description="Polar residues" evidence="18">
    <location>
        <begin position="1455"/>
        <end position="1467"/>
    </location>
</feature>
<feature type="region of interest" description="Disordered" evidence="18">
    <location>
        <begin position="246"/>
        <end position="281"/>
    </location>
</feature>
<dbReference type="PROSITE" id="PS51545">
    <property type="entry name" value="PIK_HELICAL"/>
    <property type="match status" value="1"/>
</dbReference>
<dbReference type="PROSITE" id="PS50290">
    <property type="entry name" value="PI3_4_KINASE_3"/>
    <property type="match status" value="1"/>
</dbReference>
<comment type="subcellular location">
    <subcellularLocation>
        <location evidence="4">Cell membrane</location>
    </subcellularLocation>
    <subcellularLocation>
        <location evidence="5">Cytoplasm</location>
    </subcellularLocation>
    <subcellularLocation>
        <location evidence="3">Nucleus</location>
    </subcellularLocation>
</comment>
<keyword evidence="13" id="KW-0443">Lipid metabolism</keyword>
<feature type="domain" description="PI3K-RBD" evidence="23">
    <location>
        <begin position="398"/>
        <end position="486"/>
    </location>
</feature>
<dbReference type="GO" id="GO:0035005">
    <property type="term" value="F:1-phosphatidylinositol-4-phosphate 3-kinase activity"/>
    <property type="evidence" value="ECO:0007669"/>
    <property type="project" value="UniProtKB-EC"/>
</dbReference>
<feature type="domain" description="PI3K/PI4K catalytic" evidence="21">
    <location>
        <begin position="1017"/>
        <end position="1295"/>
    </location>
</feature>
<dbReference type="SUPFAM" id="SSF54236">
    <property type="entry name" value="Ubiquitin-like"/>
    <property type="match status" value="1"/>
</dbReference>
<dbReference type="InterPro" id="IPR002420">
    <property type="entry name" value="PI3K-type_C2_dom"/>
</dbReference>
<dbReference type="InterPro" id="IPR000403">
    <property type="entry name" value="PI3/4_kinase_cat_dom"/>
</dbReference>
<dbReference type="FunFam" id="2.60.40.150:FF:000036">
    <property type="entry name" value="phosphatidylinositol 4-phosphate 3-kinase C2 domain-containing subunit beta"/>
    <property type="match status" value="1"/>
</dbReference>
<dbReference type="PROSITE" id="PS00915">
    <property type="entry name" value="PI3_4_KINASE_1"/>
    <property type="match status" value="1"/>
</dbReference>
<comment type="cofactor">
    <cofactor evidence="1">
        <name>Ca(2+)</name>
        <dbReference type="ChEBI" id="CHEBI:29108"/>
    </cofactor>
</comment>
<dbReference type="STRING" id="28743.ENSCVAP00000028120"/>
<accession>A0A3Q2GKF7</accession>
<dbReference type="SMART" id="SM00142">
    <property type="entry name" value="PI3K_C2"/>
    <property type="match status" value="1"/>
</dbReference>
<dbReference type="SUPFAM" id="SSF56112">
    <property type="entry name" value="Protein kinase-like (PK-like)"/>
    <property type="match status" value="1"/>
</dbReference>
<evidence type="ECO:0000256" key="6">
    <source>
        <dbReference type="ARBA" id="ARBA00006209"/>
    </source>
</evidence>
<dbReference type="Pfam" id="PF00792">
    <property type="entry name" value="PI3K_C2"/>
    <property type="match status" value="1"/>
</dbReference>
<dbReference type="CDD" id="cd04012">
    <property type="entry name" value="C2A_PI3K_class_II"/>
    <property type="match status" value="1"/>
</dbReference>
<feature type="compositionally biased region" description="Low complexity" evidence="18">
    <location>
        <begin position="52"/>
        <end position="65"/>
    </location>
</feature>
<keyword evidence="14" id="KW-0472">Membrane</keyword>
<evidence type="ECO:0000256" key="10">
    <source>
        <dbReference type="ARBA" id="ARBA00022741"/>
    </source>
</evidence>
<dbReference type="Gene3D" id="3.30.1520.10">
    <property type="entry name" value="Phox-like domain"/>
    <property type="match status" value="1"/>
</dbReference>
<keyword evidence="26" id="KW-1185">Reference proteome</keyword>
<dbReference type="Pfam" id="PF00794">
    <property type="entry name" value="PI3K_rbd"/>
    <property type="match status" value="1"/>
</dbReference>
<evidence type="ECO:0000259" key="21">
    <source>
        <dbReference type="PROSITE" id="PS50290"/>
    </source>
</evidence>
<keyword evidence="11" id="KW-0418">Kinase</keyword>
<evidence type="ECO:0000256" key="4">
    <source>
        <dbReference type="ARBA" id="ARBA00004236"/>
    </source>
</evidence>
<dbReference type="PROSITE" id="PS51547">
    <property type="entry name" value="C2_PI3K"/>
    <property type="match status" value="1"/>
</dbReference>
<evidence type="ECO:0000259" key="19">
    <source>
        <dbReference type="PROSITE" id="PS50004"/>
    </source>
</evidence>
<dbReference type="FunFam" id="1.10.1070.11:FF:000003">
    <property type="entry name" value="Phosphatidylinositol 4-phosphate 3-kinase C2 domain-containing subunit beta"/>
    <property type="match status" value="1"/>
</dbReference>
<dbReference type="Ensembl" id="ENSCVAT00000019833.1">
    <property type="protein sequence ID" value="ENSCVAP00000028120.1"/>
    <property type="gene ID" value="ENSCVAG00000015016.1"/>
</dbReference>
<dbReference type="InterPro" id="IPR000341">
    <property type="entry name" value="PI3K_Ras-bd_dom"/>
</dbReference>
<dbReference type="CDD" id="cd08381">
    <property type="entry name" value="C2B_PI3K_class_II"/>
    <property type="match status" value="1"/>
</dbReference>
<dbReference type="CDD" id="cd05176">
    <property type="entry name" value="PI3Kc_C2_alpha"/>
    <property type="match status" value="1"/>
</dbReference>
<dbReference type="OMA" id="HQWPALY"/>
<proteinExistence type="inferred from homology"/>
<evidence type="ECO:0000259" key="20">
    <source>
        <dbReference type="PROSITE" id="PS50195"/>
    </source>
</evidence>
<sequence>MAQTHNGNGFKMDVPKPKGVVGKEEALRMEEEALAKLKREKKHTPSLLTHLSASKPSKSSNANAAQTLPSASAPDKDLIVFPETKKQEEGGKFKDIDVDKLTNEELEKLLLDENFGVNSKASRPSALLGFNLSASYPGGNPCSSSPFQGSQWTTVLPTQSNSSLSTPTHQPSPLFPSAPFPKPGTFQNGFTPPMTSFMTLPPQQPSFLALPPIQAPPAMVYSKPTVDPEMAKLFDKILSTSEYLKNGRSSSTEADSSQVGTASLAPNPPPQPTAAAESSPISRFEWLDLDPLTKHKAENEEATMTAGSGVHNEQGGSPGDPWDAVLETEGSNVGGKGTSTGAPVARSHSLHIPGTSSQQKPTNQVSLRSKFPHSDIGTNPGFVLSPVITQRESGTDSNCSVKVSIEIPESQQPVTFTCDVSSPVELLISQTLCWVHDELDQVDFSSYLLKVCGRDEVLQNKHSLGSHEYIQNCRKWENEITLQLLSHSTMKRDLARSSEDDNSRIDLEKHLRQLSPFLVKTRNKLKASSVCSVLFVQSTQYKTVERVVQTVKNLCCALDEVEPPSITGAIKRLRHSVNLARTRSPKVAGCSPVEESMSLLTKAVYDLVKLYLRSFCPPSPSFSLPADEGGAVEGRSSKEASGTTDHLQFTLFALHGIPGPWVSSYEKYFLMCSLTHNGKNLFKPVHSRRVGTYKSFFYHIKWDELIIFPIAVAVLPLESTLTLSLFGVLNQNASGSPDSNKQRKAPEFLGKVSMPLFDFRGVLARGTTFLCLWTSAQGAVGAAGAASGRKKVPAERIILQVDHQILWDHRLHCRRDHPSSLPKVLASAPSWDWASMAHIHSLLHHWPSLPLVTALELLDSKFADTEVRSVAVSWIEKSSDDELADYLPQLVQAIKFECHLNNALVMFMLSRAQGNINIAHYLYWLLKDAVQDSTWGRRYEQVLGALLCLCGSKLRAELEKQTHLATLLGTVAERVRQAGGSTRQVALQEGLENIQNFFQRNSCRLPLNPSLVAKELNFKACSFFNSNAVPLKLAMVNADPLGEEINVMFKVGEDLRQDMLALQMIRIMDRIWLQEGLDLRIVNFKCISTGKDKGMVELVPFSDTLRKIQVEYGVTGSFKDKPLAEWLRKYNPAEDEYEKASENFIYSCAGCCVATYVLGICDRHNDNIMLRSTGHMFHIDFGKFLGHAQMFGSFKRDRAPFVLTSDMAYVINGGERPTSRFQLFVDLCCQAYNLIRKNSDLFLNLLSLMMSSGLPVLTGSQDLKYVFDALQPHNTDAEATIFFTRLIESSLGSIATKFNFFIHNLAQLRFSGLPANDEPILSFSPKTYTMKQDGRIIHASIFSFQKRYNPDKHYTYVVRIMREGQNEPQFVFRTFDEFQELHNKLTIVFPLWKLPGFPNKMVLGRTHIKEVASKRKLELNSYVHNLMRSSTEVAQCDLIYTFFHPIARDEKTEGLETTPNPAGSPTSGRVEGEVKLSISYRNSTLFIMVMHIRDLVSEDGTDPNPYVKTYLLPDPHKTSKRKTKISRKTRNPTFNEMLVYSSYSKETLSLRELQLSVLSAESLRENYFLGGITLRLKDFDLSKETVNWYKLTAVPYF</sequence>
<organism evidence="25 26">
    <name type="scientific">Cyprinodon variegatus</name>
    <name type="common">Sheepshead minnow</name>
    <dbReference type="NCBI Taxonomy" id="28743"/>
    <lineage>
        <taxon>Eukaryota</taxon>
        <taxon>Metazoa</taxon>
        <taxon>Chordata</taxon>
        <taxon>Craniata</taxon>
        <taxon>Vertebrata</taxon>
        <taxon>Euteleostomi</taxon>
        <taxon>Actinopterygii</taxon>
        <taxon>Neopterygii</taxon>
        <taxon>Teleostei</taxon>
        <taxon>Neoteleostei</taxon>
        <taxon>Acanthomorphata</taxon>
        <taxon>Ovalentaria</taxon>
        <taxon>Atherinomorphae</taxon>
        <taxon>Cyprinodontiformes</taxon>
        <taxon>Cyprinodontidae</taxon>
        <taxon>Cyprinodon</taxon>
    </lineage>
</organism>
<evidence type="ECO:0000256" key="13">
    <source>
        <dbReference type="ARBA" id="ARBA00023098"/>
    </source>
</evidence>
<evidence type="ECO:0000256" key="3">
    <source>
        <dbReference type="ARBA" id="ARBA00004123"/>
    </source>
</evidence>
<keyword evidence="10" id="KW-0547">Nucleotide-binding</keyword>
<evidence type="ECO:0000256" key="15">
    <source>
        <dbReference type="ARBA" id="ARBA00023242"/>
    </source>
</evidence>
<dbReference type="CDD" id="cd07289">
    <property type="entry name" value="PX_PI3K_C2_alpha"/>
    <property type="match status" value="1"/>
</dbReference>
<evidence type="ECO:0000256" key="12">
    <source>
        <dbReference type="ARBA" id="ARBA00022840"/>
    </source>
</evidence>